<sequence>MRASYRIFSRIRVQHHILQSTRPPPPRLIRSSDLEMQVRCSVHQNGLKRGSQDT</sequence>
<evidence type="ECO:0000313" key="1">
    <source>
        <dbReference type="EMBL" id="TFK98108.1"/>
    </source>
</evidence>
<dbReference type="Proteomes" id="UP000305067">
    <property type="component" value="Unassembled WGS sequence"/>
</dbReference>
<keyword evidence="2" id="KW-1185">Reference proteome</keyword>
<accession>A0A5C3QD71</accession>
<gene>
    <name evidence="1" type="ORF">BDV98DRAFT_573498</name>
</gene>
<organism evidence="1 2">
    <name type="scientific">Pterulicium gracile</name>
    <dbReference type="NCBI Taxonomy" id="1884261"/>
    <lineage>
        <taxon>Eukaryota</taxon>
        <taxon>Fungi</taxon>
        <taxon>Dikarya</taxon>
        <taxon>Basidiomycota</taxon>
        <taxon>Agaricomycotina</taxon>
        <taxon>Agaricomycetes</taxon>
        <taxon>Agaricomycetidae</taxon>
        <taxon>Agaricales</taxon>
        <taxon>Pleurotineae</taxon>
        <taxon>Pterulaceae</taxon>
        <taxon>Pterulicium</taxon>
    </lineage>
</organism>
<dbReference type="EMBL" id="ML178842">
    <property type="protein sequence ID" value="TFK98108.1"/>
    <property type="molecule type" value="Genomic_DNA"/>
</dbReference>
<name>A0A5C3QD71_9AGAR</name>
<proteinExistence type="predicted"/>
<protein>
    <submittedName>
        <fullName evidence="1">Uncharacterized protein</fullName>
    </submittedName>
</protein>
<evidence type="ECO:0000313" key="2">
    <source>
        <dbReference type="Proteomes" id="UP000305067"/>
    </source>
</evidence>
<reference evidence="1 2" key="1">
    <citation type="journal article" date="2019" name="Nat. Ecol. Evol.">
        <title>Megaphylogeny resolves global patterns of mushroom evolution.</title>
        <authorList>
            <person name="Varga T."/>
            <person name="Krizsan K."/>
            <person name="Foldi C."/>
            <person name="Dima B."/>
            <person name="Sanchez-Garcia M."/>
            <person name="Sanchez-Ramirez S."/>
            <person name="Szollosi G.J."/>
            <person name="Szarkandi J.G."/>
            <person name="Papp V."/>
            <person name="Albert L."/>
            <person name="Andreopoulos W."/>
            <person name="Angelini C."/>
            <person name="Antonin V."/>
            <person name="Barry K.W."/>
            <person name="Bougher N.L."/>
            <person name="Buchanan P."/>
            <person name="Buyck B."/>
            <person name="Bense V."/>
            <person name="Catcheside P."/>
            <person name="Chovatia M."/>
            <person name="Cooper J."/>
            <person name="Damon W."/>
            <person name="Desjardin D."/>
            <person name="Finy P."/>
            <person name="Geml J."/>
            <person name="Haridas S."/>
            <person name="Hughes K."/>
            <person name="Justo A."/>
            <person name="Karasinski D."/>
            <person name="Kautmanova I."/>
            <person name="Kiss B."/>
            <person name="Kocsube S."/>
            <person name="Kotiranta H."/>
            <person name="LaButti K.M."/>
            <person name="Lechner B.E."/>
            <person name="Liimatainen K."/>
            <person name="Lipzen A."/>
            <person name="Lukacs Z."/>
            <person name="Mihaltcheva S."/>
            <person name="Morgado L.N."/>
            <person name="Niskanen T."/>
            <person name="Noordeloos M.E."/>
            <person name="Ohm R.A."/>
            <person name="Ortiz-Santana B."/>
            <person name="Ovrebo C."/>
            <person name="Racz N."/>
            <person name="Riley R."/>
            <person name="Savchenko A."/>
            <person name="Shiryaev A."/>
            <person name="Soop K."/>
            <person name="Spirin V."/>
            <person name="Szebenyi C."/>
            <person name="Tomsovsky M."/>
            <person name="Tulloss R.E."/>
            <person name="Uehling J."/>
            <person name="Grigoriev I.V."/>
            <person name="Vagvolgyi C."/>
            <person name="Papp T."/>
            <person name="Martin F.M."/>
            <person name="Miettinen O."/>
            <person name="Hibbett D.S."/>
            <person name="Nagy L.G."/>
        </authorList>
    </citation>
    <scope>NUCLEOTIDE SEQUENCE [LARGE SCALE GENOMIC DNA]</scope>
    <source>
        <strain evidence="1 2">CBS 309.79</strain>
    </source>
</reference>
<dbReference type="AlphaFoldDB" id="A0A5C3QD71"/>